<keyword evidence="4" id="KW-0997">Cell inner membrane</keyword>
<dbReference type="GO" id="GO:0055085">
    <property type="term" value="P:transmembrane transport"/>
    <property type="evidence" value="ECO:0007669"/>
    <property type="project" value="InterPro"/>
</dbReference>
<accession>A0A411HPD5</accession>
<dbReference type="SUPFAM" id="SSF161098">
    <property type="entry name" value="MetI-like"/>
    <property type="match status" value="1"/>
</dbReference>
<proteinExistence type="inferred from homology"/>
<keyword evidence="7 8" id="KW-0472">Membrane</keyword>
<keyword evidence="2 8" id="KW-0813">Transport</keyword>
<feature type="transmembrane region" description="Helical" evidence="8">
    <location>
        <begin position="205"/>
        <end position="234"/>
    </location>
</feature>
<dbReference type="OrthoDB" id="9805884at2"/>
<evidence type="ECO:0000313" key="10">
    <source>
        <dbReference type="EMBL" id="QBB72347.1"/>
    </source>
</evidence>
<protein>
    <submittedName>
        <fullName evidence="10">ABC transporter permease subunit</fullName>
    </submittedName>
</protein>
<evidence type="ECO:0000256" key="3">
    <source>
        <dbReference type="ARBA" id="ARBA00022475"/>
    </source>
</evidence>
<feature type="transmembrane region" description="Helical" evidence="8">
    <location>
        <begin position="127"/>
        <end position="147"/>
    </location>
</feature>
<dbReference type="CDD" id="cd06261">
    <property type="entry name" value="TM_PBP2"/>
    <property type="match status" value="1"/>
</dbReference>
<reference evidence="10 11" key="1">
    <citation type="submission" date="2019-01" db="EMBL/GenBank/DDBJ databases">
        <title>Pseudolysobacter antarctica gen. nov., sp. nov., isolated from Fildes Peninsula, Antarctica.</title>
        <authorList>
            <person name="Wei Z."/>
            <person name="Peng F."/>
        </authorList>
    </citation>
    <scope>NUCLEOTIDE SEQUENCE [LARGE SCALE GENOMIC DNA]</scope>
    <source>
        <strain evidence="10 11">AQ6-296</strain>
    </source>
</reference>
<keyword evidence="6 8" id="KW-1133">Transmembrane helix</keyword>
<sequence length="291" mass="31263">MPSVTKPAVSTTEAPLDSRPAHRRAVWLWSSVLAAIAALCVLLPMLITIGPEDTDWLHLSLAPSLSNGHWLGTDAIGRDVLVRACYGGRLSLLIGLAASLIALIVGTAYGVLAGYCGGLIESAMMRLLDVFSALPFLLLVVLLLTLFERSLPLLLAVIGGYVWMDFARVIRAETARLRIAPFVLAAQALGASHQRIMLRHIVPNLLGLALVYLSLLVPNAILVESFLSFLGLSVDEPSVSWGAMLFDGTLEMDSAPWTLLVPAILLSLTLIASQSLGEAWRVRLDPRASRA</sequence>
<dbReference type="Gene3D" id="1.10.3720.10">
    <property type="entry name" value="MetI-like"/>
    <property type="match status" value="1"/>
</dbReference>
<keyword evidence="3" id="KW-1003">Cell membrane</keyword>
<dbReference type="PANTHER" id="PTHR43386:SF2">
    <property type="entry name" value="OLIGOPEPTIDE TRANSPORT SYSTEM PERMEASE PROTEIN OPPC"/>
    <property type="match status" value="1"/>
</dbReference>
<dbReference type="RefSeq" id="WP_129836224.1">
    <property type="nucleotide sequence ID" value="NZ_CP035704.1"/>
</dbReference>
<dbReference type="GO" id="GO:0005886">
    <property type="term" value="C:plasma membrane"/>
    <property type="evidence" value="ECO:0007669"/>
    <property type="project" value="UniProtKB-SubCell"/>
</dbReference>
<evidence type="ECO:0000256" key="2">
    <source>
        <dbReference type="ARBA" id="ARBA00022448"/>
    </source>
</evidence>
<dbReference type="EMBL" id="CP035704">
    <property type="protein sequence ID" value="QBB72347.1"/>
    <property type="molecule type" value="Genomic_DNA"/>
</dbReference>
<evidence type="ECO:0000256" key="4">
    <source>
        <dbReference type="ARBA" id="ARBA00022519"/>
    </source>
</evidence>
<dbReference type="PANTHER" id="PTHR43386">
    <property type="entry name" value="OLIGOPEPTIDE TRANSPORT SYSTEM PERMEASE PROTEIN APPC"/>
    <property type="match status" value="1"/>
</dbReference>
<evidence type="ECO:0000256" key="8">
    <source>
        <dbReference type="RuleBase" id="RU363032"/>
    </source>
</evidence>
<name>A0A411HPD5_9GAMM</name>
<comment type="subcellular location">
    <subcellularLocation>
        <location evidence="1">Cell inner membrane</location>
        <topology evidence="1">Multi-pass membrane protein</topology>
    </subcellularLocation>
    <subcellularLocation>
        <location evidence="8">Cell membrane</location>
        <topology evidence="8">Multi-pass membrane protein</topology>
    </subcellularLocation>
</comment>
<feature type="transmembrane region" description="Helical" evidence="8">
    <location>
        <begin position="26"/>
        <end position="47"/>
    </location>
</feature>
<dbReference type="InterPro" id="IPR050366">
    <property type="entry name" value="BP-dependent_transpt_permease"/>
</dbReference>
<dbReference type="PROSITE" id="PS50928">
    <property type="entry name" value="ABC_TM1"/>
    <property type="match status" value="1"/>
</dbReference>
<dbReference type="KEGG" id="xbc:ELE36_19330"/>
<dbReference type="AlphaFoldDB" id="A0A411HPD5"/>
<evidence type="ECO:0000256" key="5">
    <source>
        <dbReference type="ARBA" id="ARBA00022692"/>
    </source>
</evidence>
<evidence type="ECO:0000256" key="6">
    <source>
        <dbReference type="ARBA" id="ARBA00022989"/>
    </source>
</evidence>
<organism evidence="10 11">
    <name type="scientific">Pseudolysobacter antarcticus</name>
    <dbReference type="NCBI Taxonomy" id="2511995"/>
    <lineage>
        <taxon>Bacteria</taxon>
        <taxon>Pseudomonadati</taxon>
        <taxon>Pseudomonadota</taxon>
        <taxon>Gammaproteobacteria</taxon>
        <taxon>Lysobacterales</taxon>
        <taxon>Rhodanobacteraceae</taxon>
        <taxon>Pseudolysobacter</taxon>
    </lineage>
</organism>
<evidence type="ECO:0000256" key="7">
    <source>
        <dbReference type="ARBA" id="ARBA00023136"/>
    </source>
</evidence>
<dbReference type="Proteomes" id="UP000291562">
    <property type="component" value="Chromosome"/>
</dbReference>
<dbReference type="InterPro" id="IPR000515">
    <property type="entry name" value="MetI-like"/>
</dbReference>
<keyword evidence="5 8" id="KW-0812">Transmembrane</keyword>
<gene>
    <name evidence="10" type="ORF">ELE36_19330</name>
</gene>
<dbReference type="Pfam" id="PF00528">
    <property type="entry name" value="BPD_transp_1"/>
    <property type="match status" value="1"/>
</dbReference>
<evidence type="ECO:0000313" key="11">
    <source>
        <dbReference type="Proteomes" id="UP000291562"/>
    </source>
</evidence>
<comment type="similarity">
    <text evidence="8">Belongs to the binding-protein-dependent transport system permease family.</text>
</comment>
<dbReference type="InterPro" id="IPR035906">
    <property type="entry name" value="MetI-like_sf"/>
</dbReference>
<feature type="transmembrane region" description="Helical" evidence="8">
    <location>
        <begin position="153"/>
        <end position="170"/>
    </location>
</feature>
<feature type="transmembrane region" description="Helical" evidence="8">
    <location>
        <begin position="254"/>
        <end position="273"/>
    </location>
</feature>
<evidence type="ECO:0000256" key="1">
    <source>
        <dbReference type="ARBA" id="ARBA00004429"/>
    </source>
</evidence>
<keyword evidence="11" id="KW-1185">Reference proteome</keyword>
<evidence type="ECO:0000259" key="9">
    <source>
        <dbReference type="PROSITE" id="PS50928"/>
    </source>
</evidence>
<feature type="transmembrane region" description="Helical" evidence="8">
    <location>
        <begin position="90"/>
        <end position="115"/>
    </location>
</feature>
<feature type="domain" description="ABC transmembrane type-1" evidence="9">
    <location>
        <begin position="88"/>
        <end position="277"/>
    </location>
</feature>